<sequence>MKSFLSYKLKAYLMKLRVSNIGGITSPLEVEISKGVTVYKAPNAYGKTSVAKALISLLTQEIKPDELLNVFSNSGYVELEYEGRLYYRRITRRKNRIYESARLLMDDNRVLLLSYFSPDNALLNQILGGQDNVEWFISTTSKIDEIRKKKDEVEAKLATLQKEREELNDKYKQALDLRAKIRSVEEEIARLEKEKESDKLLNRTTHAVATTWQNRLNEIMEKINAKKSELSELQRRLTRLELEIQQKESMIKPEVISYFQSQISQIDSELQKKSSLRNETEIEIRLLERVLDEIKESEKKHLSVCYVCGSHVDPETWRVRMDVITKELKEKMSTFDGIKKETEELLKQKEELSRKIKDIENLQNEVAKLKKFREDLLSKIEAVKSQIENYERQKREMEEKFNKGSETLRVVELEDDPTKRIKDLQRTKSQLEYELSLLGVPSALLEKLEEKDKEIQELQKVAEDLKKEYIRRLTAVKEEFVRTANSLLRQLEFNLEAEINDNYQLVVRKNGTLMDLKKLSSSERTSLALILVLTALKAYFKTPYFIVDESFMTFDQKRFDALVKYLASVTDYVIVTKSDENLQLVKETTEPQVSS</sequence>
<reference evidence="9 10" key="1">
    <citation type="journal article" date="2014" name="Genome Announc.">
        <title>Draft Genome Sequence of the Sulfolobales Archaeon AZ1, Obtained through Metagenomic Analysis of a Mexican Hot Spring.</title>
        <authorList>
            <person name="Servin-Garciduenas L.E."/>
            <person name="Martinez-Romero E."/>
        </authorList>
    </citation>
    <scope>NUCLEOTIDE SEQUENCE [LARGE SCALE GENOMIC DNA]</scope>
    <source>
        <strain evidence="9">AZ1-illumnia</strain>
    </source>
</reference>
<keyword evidence="1 6" id="KW-0479">Metal-binding</keyword>
<dbReference type="PANTHER" id="PTHR32114:SF2">
    <property type="entry name" value="ABC TRANSPORTER ABCH.3"/>
    <property type="match status" value="1"/>
</dbReference>
<keyword evidence="4" id="KW-0067">ATP-binding</keyword>
<keyword evidence="5 7" id="KW-0175">Coiled coil</keyword>
<dbReference type="GO" id="GO:0005524">
    <property type="term" value="F:ATP binding"/>
    <property type="evidence" value="ECO:0007669"/>
    <property type="project" value="UniProtKB-KW"/>
</dbReference>
<dbReference type="InterPro" id="IPR027417">
    <property type="entry name" value="P-loop_NTPase"/>
</dbReference>
<proteinExistence type="predicted"/>
<protein>
    <submittedName>
        <fullName evidence="9">SMC domain-containing protein</fullName>
    </submittedName>
</protein>
<gene>
    <name evidence="9" type="ORF">ASUL_03299</name>
</gene>
<keyword evidence="10" id="KW-1185">Reference proteome</keyword>
<evidence type="ECO:0000256" key="6">
    <source>
        <dbReference type="PROSITE-ProRule" id="PRU00471"/>
    </source>
</evidence>
<feature type="binding site" evidence="6">
    <location>
        <position position="308"/>
    </location>
    <ligand>
        <name>Zn(2+)</name>
        <dbReference type="ChEBI" id="CHEBI:29105"/>
    </ligand>
</feature>
<evidence type="ECO:0000313" key="10">
    <source>
        <dbReference type="Proteomes" id="UP000054284"/>
    </source>
</evidence>
<dbReference type="InterPro" id="IPR013134">
    <property type="entry name" value="Zn_hook_RAD50"/>
</dbReference>
<comment type="caution">
    <text evidence="9">The sequence shown here is derived from an EMBL/GenBank/DDBJ whole genome shotgun (WGS) entry which is preliminary data.</text>
</comment>
<dbReference type="PANTHER" id="PTHR32114">
    <property type="entry name" value="ABC TRANSPORTER ABCH.3"/>
    <property type="match status" value="1"/>
</dbReference>
<name>W7KXR8_9CREN</name>
<dbReference type="SUPFAM" id="SSF52540">
    <property type="entry name" value="P-loop containing nucleoside triphosphate hydrolases"/>
    <property type="match status" value="1"/>
</dbReference>
<evidence type="ECO:0000259" key="8">
    <source>
        <dbReference type="PROSITE" id="PS51131"/>
    </source>
</evidence>
<dbReference type="EMBL" id="ASRH01000003">
    <property type="protein sequence ID" value="EWG07502.1"/>
    <property type="molecule type" value="Genomic_DNA"/>
</dbReference>
<dbReference type="Gene3D" id="1.10.287.510">
    <property type="entry name" value="Helix hairpin bin"/>
    <property type="match status" value="1"/>
</dbReference>
<evidence type="ECO:0000256" key="3">
    <source>
        <dbReference type="ARBA" id="ARBA00022833"/>
    </source>
</evidence>
<feature type="domain" description="Zinc-hook" evidence="8">
    <location>
        <begin position="256"/>
        <end position="364"/>
    </location>
</feature>
<dbReference type="GO" id="GO:0046872">
    <property type="term" value="F:metal ion binding"/>
    <property type="evidence" value="ECO:0007669"/>
    <property type="project" value="UniProtKB-UniRule"/>
</dbReference>
<keyword evidence="2" id="KW-0547">Nucleotide-binding</keyword>
<dbReference type="SUPFAM" id="SSF75712">
    <property type="entry name" value="Rad50 coiled-coil Zn hook"/>
    <property type="match status" value="1"/>
</dbReference>
<dbReference type="AlphaFoldDB" id="W7KXR8"/>
<evidence type="ECO:0000256" key="1">
    <source>
        <dbReference type="ARBA" id="ARBA00022723"/>
    </source>
</evidence>
<evidence type="ECO:0000256" key="2">
    <source>
        <dbReference type="ARBA" id="ARBA00022741"/>
    </source>
</evidence>
<dbReference type="Gene3D" id="3.40.50.300">
    <property type="entry name" value="P-loop containing nucleotide triphosphate hydrolases"/>
    <property type="match status" value="2"/>
</dbReference>
<organism evidence="9 10">
    <name type="scientific">Candidatus Aramenus sulfurataquae</name>
    <dbReference type="NCBI Taxonomy" id="1326980"/>
    <lineage>
        <taxon>Archaea</taxon>
        <taxon>Thermoproteota</taxon>
        <taxon>Thermoprotei</taxon>
        <taxon>Sulfolobales</taxon>
        <taxon>Sulfolobaceae</taxon>
        <taxon>Candidatus Aramenus</taxon>
    </lineage>
</organism>
<dbReference type="PROSITE" id="PS51131">
    <property type="entry name" value="ZN_HOOK"/>
    <property type="match status" value="1"/>
</dbReference>
<evidence type="ECO:0000313" key="9">
    <source>
        <dbReference type="EMBL" id="EWG07502.1"/>
    </source>
</evidence>
<evidence type="ECO:0000256" key="5">
    <source>
        <dbReference type="ARBA" id="ARBA00023054"/>
    </source>
</evidence>
<dbReference type="NCBIfam" id="NF045487">
    <property type="entry name" value="ASRP"/>
    <property type="match status" value="1"/>
</dbReference>
<keyword evidence="3 6" id="KW-0862">Zinc</keyword>
<dbReference type="Proteomes" id="UP000054284">
    <property type="component" value="Unassembled WGS sequence"/>
</dbReference>
<evidence type="ECO:0000256" key="4">
    <source>
        <dbReference type="ARBA" id="ARBA00022840"/>
    </source>
</evidence>
<accession>W7KXR8</accession>
<dbReference type="PATRIC" id="fig|1326980.6.peg.648"/>
<feature type="binding site" evidence="6">
    <location>
        <position position="305"/>
    </location>
    <ligand>
        <name>Zn(2+)</name>
        <dbReference type="ChEBI" id="CHEBI:29105"/>
    </ligand>
</feature>
<feature type="coiled-coil region" evidence="7">
    <location>
        <begin position="143"/>
        <end position="250"/>
    </location>
</feature>
<evidence type="ECO:0000256" key="7">
    <source>
        <dbReference type="SAM" id="Coils"/>
    </source>
</evidence>
<feature type="coiled-coil region" evidence="7">
    <location>
        <begin position="335"/>
        <end position="407"/>
    </location>
</feature>